<accession>A0A6L5QB64</accession>
<evidence type="ECO:0000313" key="2">
    <source>
        <dbReference type="Proteomes" id="UP000481037"/>
    </source>
</evidence>
<dbReference type="InterPro" id="IPR032720">
    <property type="entry name" value="Cys_rich_CWC"/>
</dbReference>
<dbReference type="Pfam" id="PF14375">
    <property type="entry name" value="Cys_rich_CWC"/>
    <property type="match status" value="1"/>
</dbReference>
<organism evidence="1 2">
    <name type="scientific">Duganella alba</name>
    <dbReference type="NCBI Taxonomy" id="2666081"/>
    <lineage>
        <taxon>Bacteria</taxon>
        <taxon>Pseudomonadati</taxon>
        <taxon>Pseudomonadota</taxon>
        <taxon>Betaproteobacteria</taxon>
        <taxon>Burkholderiales</taxon>
        <taxon>Oxalobacteraceae</taxon>
        <taxon>Telluria group</taxon>
        <taxon>Duganella</taxon>
    </lineage>
</organism>
<dbReference type="AlphaFoldDB" id="A0A6L5QB64"/>
<gene>
    <name evidence="1" type="ORF">GJ697_03760</name>
</gene>
<evidence type="ECO:0008006" key="3">
    <source>
        <dbReference type="Google" id="ProtNLM"/>
    </source>
</evidence>
<comment type="caution">
    <text evidence="1">The sequence shown here is derived from an EMBL/GenBank/DDBJ whole genome shotgun (WGS) entry which is preliminary data.</text>
</comment>
<sequence>MSTCSRCGTQFSCAMKDADPALADQPCWCTYLPPSVPVPSAPGASCWCPACLKQHIIEQSQTLPDKPLDNSA</sequence>
<evidence type="ECO:0000313" key="1">
    <source>
        <dbReference type="EMBL" id="MRX06947.1"/>
    </source>
</evidence>
<dbReference type="RefSeq" id="WP_154363569.1">
    <property type="nucleotide sequence ID" value="NZ_WKJM01000002.1"/>
</dbReference>
<dbReference type="Proteomes" id="UP000481037">
    <property type="component" value="Unassembled WGS sequence"/>
</dbReference>
<proteinExistence type="predicted"/>
<name>A0A6L5QB64_9BURK</name>
<dbReference type="EMBL" id="WKJM01000002">
    <property type="protein sequence ID" value="MRX06947.1"/>
    <property type="molecule type" value="Genomic_DNA"/>
</dbReference>
<keyword evidence="2" id="KW-1185">Reference proteome</keyword>
<protein>
    <recommendedName>
        <fullName evidence="3">Cysteine-rich CWC family protein</fullName>
    </recommendedName>
</protein>
<reference evidence="1 2" key="1">
    <citation type="submission" date="2019-11" db="EMBL/GenBank/DDBJ databases">
        <title>Novel species isolated from a subtropical stream in China.</title>
        <authorList>
            <person name="Lu H."/>
        </authorList>
    </citation>
    <scope>NUCLEOTIDE SEQUENCE [LARGE SCALE GENOMIC DNA]</scope>
    <source>
        <strain evidence="1 2">FT25W</strain>
    </source>
</reference>